<evidence type="ECO:0000313" key="10">
    <source>
        <dbReference type="EMBL" id="QLB66698.1"/>
    </source>
</evidence>
<dbReference type="EMBL" id="JAYLVJ010000009">
    <property type="protein sequence ID" value="MEO1754133.1"/>
    <property type="molecule type" value="Genomic_DNA"/>
</dbReference>
<feature type="transmembrane region" description="Helical" evidence="7">
    <location>
        <begin position="224"/>
        <end position="245"/>
    </location>
</feature>
<proteinExistence type="predicted"/>
<keyword evidence="10" id="KW-0614">Plasmid</keyword>
<keyword evidence="12" id="KW-1185">Reference proteome</keyword>
<gene>
    <name evidence="10" type="ORF">A9O66_29605</name>
    <name evidence="9" type="ORF">VOI32_09385</name>
</gene>
<evidence type="ECO:0000256" key="7">
    <source>
        <dbReference type="SAM" id="Phobius"/>
    </source>
</evidence>
<geneLocation type="plasmid" evidence="10">
    <name>unnamed</name>
</geneLocation>
<dbReference type="InterPro" id="IPR036938">
    <property type="entry name" value="PAP2/HPO_sf"/>
</dbReference>
<geneLocation type="plasmid" evidence="11"/>
<dbReference type="InterPro" id="IPR000326">
    <property type="entry name" value="PAP2/HPO"/>
</dbReference>
<evidence type="ECO:0000256" key="5">
    <source>
        <dbReference type="ARBA" id="ARBA00022989"/>
    </source>
</evidence>
<evidence type="ECO:0000256" key="1">
    <source>
        <dbReference type="ARBA" id="ARBA00004651"/>
    </source>
</evidence>
<keyword evidence="5 7" id="KW-1133">Transmembrane helix</keyword>
<organism evidence="10 11">
    <name type="scientific">Paraburkholderia caribensis</name>
    <dbReference type="NCBI Taxonomy" id="75105"/>
    <lineage>
        <taxon>Bacteria</taxon>
        <taxon>Pseudomonadati</taxon>
        <taxon>Pseudomonadota</taxon>
        <taxon>Betaproteobacteria</taxon>
        <taxon>Burkholderiales</taxon>
        <taxon>Burkholderiaceae</taxon>
        <taxon>Paraburkholderia</taxon>
    </lineage>
</organism>
<evidence type="ECO:0000313" key="12">
    <source>
        <dbReference type="Proteomes" id="UP001462961"/>
    </source>
</evidence>
<dbReference type="SMART" id="SM00014">
    <property type="entry name" value="acidPPc"/>
    <property type="match status" value="1"/>
</dbReference>
<evidence type="ECO:0000256" key="6">
    <source>
        <dbReference type="ARBA" id="ARBA00023136"/>
    </source>
</evidence>
<comment type="subcellular location">
    <subcellularLocation>
        <location evidence="1">Cell membrane</location>
        <topology evidence="1">Multi-pass membrane protein</topology>
    </subcellularLocation>
</comment>
<reference evidence="10 11" key="1">
    <citation type="journal article" date="2014" name="Genome Announc.">
        <title>Draft Genome Sequence of the Haloacid-Degrading Burkholderia caribensis Strain MBA4.</title>
        <authorList>
            <person name="Pan Y."/>
            <person name="Kong K.F."/>
            <person name="Tsang J.S."/>
        </authorList>
    </citation>
    <scope>NUCLEOTIDE SEQUENCE [LARGE SCALE GENOMIC DNA]</scope>
    <source>
        <strain evidence="10 11">852011</strain>
    </source>
</reference>
<dbReference type="GO" id="GO:0016787">
    <property type="term" value="F:hydrolase activity"/>
    <property type="evidence" value="ECO:0007669"/>
    <property type="project" value="UniProtKB-KW"/>
</dbReference>
<dbReference type="Pfam" id="PF01569">
    <property type="entry name" value="PAP2"/>
    <property type="match status" value="1"/>
</dbReference>
<dbReference type="PANTHER" id="PTHR14969:SF62">
    <property type="entry name" value="DECAPRENYLPHOSPHORYL-5-PHOSPHORIBOSE PHOSPHATASE RV3807C-RELATED"/>
    <property type="match status" value="1"/>
</dbReference>
<dbReference type="PANTHER" id="PTHR14969">
    <property type="entry name" value="SPHINGOSINE-1-PHOSPHATE PHOSPHOHYDROLASE"/>
    <property type="match status" value="1"/>
</dbReference>
<keyword evidence="3 7" id="KW-0812">Transmembrane</keyword>
<name>A0A9Q6S902_9BURK</name>
<evidence type="ECO:0000313" key="11">
    <source>
        <dbReference type="Proteomes" id="UP000509548"/>
    </source>
</evidence>
<dbReference type="SUPFAM" id="SSF48317">
    <property type="entry name" value="Acid phosphatase/Vanadium-dependent haloperoxidase"/>
    <property type="match status" value="1"/>
</dbReference>
<reference evidence="10" key="2">
    <citation type="submission" date="2016-06" db="EMBL/GenBank/DDBJ databases">
        <authorList>
            <person name="Huang P."/>
            <person name="Jiang X."/>
            <person name="Liu X."/>
        </authorList>
    </citation>
    <scope>NUCLEOTIDE SEQUENCE</scope>
    <source>
        <strain evidence="10">852011</strain>
        <plasmid evidence="10">unnamed</plasmid>
    </source>
</reference>
<feature type="transmembrane region" description="Helical" evidence="7">
    <location>
        <begin position="198"/>
        <end position="218"/>
    </location>
</feature>
<evidence type="ECO:0000256" key="4">
    <source>
        <dbReference type="ARBA" id="ARBA00022801"/>
    </source>
</evidence>
<keyword evidence="6 7" id="KW-0472">Membrane</keyword>
<dbReference type="Proteomes" id="UP001462961">
    <property type="component" value="Unassembled WGS sequence"/>
</dbReference>
<sequence length="251" mass="26305">MIELAGFAGRHALELMAATLLVAACIAYGAVQAGRARMLTFDAAIRVGVVVIVIAAACFAALTHALLTDPALTRFDLAFALDLGATVPREVKHVFAVATHLGDPEVLAVCCAAGVIALLSTRHILLACTLAAASGGNGLLNMTLKHLIRRARPEYDTAFASVHSWSFPSGHTSGSLATYGAIAYVLVRTLPVRWRLPVVLGAVAVVGMIAWSRLIIGVHFASDVLAGAMSSTAWLTACVLVAEWLRRRAVG</sequence>
<dbReference type="Gene3D" id="1.20.144.10">
    <property type="entry name" value="Phosphatidic acid phosphatase type 2/haloperoxidase"/>
    <property type="match status" value="2"/>
</dbReference>
<dbReference type="RefSeq" id="WP_107202570.1">
    <property type="nucleotide sequence ID" value="NZ_CP015960.1"/>
</dbReference>
<feature type="transmembrane region" description="Helical" evidence="7">
    <location>
        <begin position="12"/>
        <end position="31"/>
    </location>
</feature>
<reference evidence="9 12" key="3">
    <citation type="submission" date="2024-01" db="EMBL/GenBank/DDBJ databases">
        <title>The diversity of rhizobia nodulating Mimosa spp. in eleven states of Brazil covering several biomes is determined by host plant, location, and edaphic factors.</title>
        <authorList>
            <person name="Rouws L."/>
            <person name="Barauna A."/>
            <person name="Beukes C."/>
            <person name="De Faria S.M."/>
            <person name="Gross E."/>
            <person name="Dos Reis Junior F.B."/>
            <person name="Simon M."/>
            <person name="Maluk M."/>
            <person name="Odee D.W."/>
            <person name="Kenicer G."/>
            <person name="Young J.P.W."/>
            <person name="Reis V.M."/>
            <person name="Zilli J."/>
            <person name="James E.K."/>
        </authorList>
    </citation>
    <scope>NUCLEOTIDE SEQUENCE [LARGE SCALE GENOMIC DNA]</scope>
    <source>
        <strain evidence="9 12">JHI1651</strain>
    </source>
</reference>
<evidence type="ECO:0000313" key="9">
    <source>
        <dbReference type="EMBL" id="MEO1754133.1"/>
    </source>
</evidence>
<keyword evidence="2" id="KW-1003">Cell membrane</keyword>
<dbReference type="GO" id="GO:0005886">
    <property type="term" value="C:plasma membrane"/>
    <property type="evidence" value="ECO:0007669"/>
    <property type="project" value="UniProtKB-SubCell"/>
</dbReference>
<protein>
    <submittedName>
        <fullName evidence="9">Phosphatase PAP2 family protein</fullName>
    </submittedName>
    <submittedName>
        <fullName evidence="10">Phospholipid phosphatase</fullName>
    </submittedName>
</protein>
<feature type="domain" description="Phosphatidic acid phosphatase type 2/haloperoxidase" evidence="8">
    <location>
        <begin position="126"/>
        <end position="239"/>
    </location>
</feature>
<dbReference type="Proteomes" id="UP000509548">
    <property type="component" value="Plasmid unnamed"/>
</dbReference>
<keyword evidence="4" id="KW-0378">Hydrolase</keyword>
<dbReference type="AlphaFoldDB" id="A0A9Q6S902"/>
<feature type="transmembrane region" description="Helical" evidence="7">
    <location>
        <begin position="43"/>
        <end position="67"/>
    </location>
</feature>
<dbReference type="CDD" id="cd03392">
    <property type="entry name" value="PAP2_like_2"/>
    <property type="match status" value="1"/>
</dbReference>
<evidence type="ECO:0000259" key="8">
    <source>
        <dbReference type="SMART" id="SM00014"/>
    </source>
</evidence>
<accession>A0A9Q6S902</accession>
<evidence type="ECO:0000256" key="3">
    <source>
        <dbReference type="ARBA" id="ARBA00022692"/>
    </source>
</evidence>
<dbReference type="EMBL" id="CP015960">
    <property type="protein sequence ID" value="QLB66698.1"/>
    <property type="molecule type" value="Genomic_DNA"/>
</dbReference>
<evidence type="ECO:0000256" key="2">
    <source>
        <dbReference type="ARBA" id="ARBA00022475"/>
    </source>
</evidence>